<accession>A0ABW1ZZV1</accession>
<keyword evidence="3" id="KW-1185">Reference proteome</keyword>
<sequence length="280" mass="30281">MPRLKQNITPLCDIILLPGDVADPTSEGQVQDCKIDRQLDELYADATTADRLLGRFINQVATDFPGCVAGIKSAPLKDRRTAKAKLTRGGASKGVEDLKDIARATITFKTEEAMYAARDYITRQRCFTSLDGVALKDRYQSVRQGGWVRPPRATAISSSFCRWTSAVAITISSSCSSTPSRRSRPRTSAIPFTTSPASAARPAPRPGQLGYHHPAGQGRETGLEATQGLPRVHLAQYRAGRSAAHRADGQARLLSTGLRPQCLDGQSGRRQQPRAGDPAL</sequence>
<dbReference type="Proteomes" id="UP001596422">
    <property type="component" value="Unassembled WGS sequence"/>
</dbReference>
<evidence type="ECO:0000313" key="3">
    <source>
        <dbReference type="Proteomes" id="UP001596422"/>
    </source>
</evidence>
<feature type="region of interest" description="Disordered" evidence="1">
    <location>
        <begin position="174"/>
        <end position="221"/>
    </location>
</feature>
<protein>
    <submittedName>
        <fullName evidence="2">Uncharacterized protein</fullName>
    </submittedName>
</protein>
<dbReference type="RefSeq" id="WP_379909190.1">
    <property type="nucleotide sequence ID" value="NZ_JBHSWE010000001.1"/>
</dbReference>
<evidence type="ECO:0000256" key="1">
    <source>
        <dbReference type="SAM" id="MobiDB-lite"/>
    </source>
</evidence>
<proteinExistence type="predicted"/>
<organism evidence="2 3">
    <name type="scientific">Marinobacterium aestuariivivens</name>
    <dbReference type="NCBI Taxonomy" id="1698799"/>
    <lineage>
        <taxon>Bacteria</taxon>
        <taxon>Pseudomonadati</taxon>
        <taxon>Pseudomonadota</taxon>
        <taxon>Gammaproteobacteria</taxon>
        <taxon>Oceanospirillales</taxon>
        <taxon>Oceanospirillaceae</taxon>
        <taxon>Marinobacterium</taxon>
    </lineage>
</organism>
<name>A0ABW1ZZV1_9GAMM</name>
<gene>
    <name evidence="2" type="ORF">ACFQDL_11810</name>
</gene>
<dbReference type="EMBL" id="JBHSWE010000001">
    <property type="protein sequence ID" value="MFC6670688.1"/>
    <property type="molecule type" value="Genomic_DNA"/>
</dbReference>
<evidence type="ECO:0000313" key="2">
    <source>
        <dbReference type="EMBL" id="MFC6670688.1"/>
    </source>
</evidence>
<feature type="region of interest" description="Disordered" evidence="1">
    <location>
        <begin position="240"/>
        <end position="280"/>
    </location>
</feature>
<feature type="compositionally biased region" description="Low complexity" evidence="1">
    <location>
        <begin position="174"/>
        <end position="202"/>
    </location>
</feature>
<comment type="caution">
    <text evidence="2">The sequence shown here is derived from an EMBL/GenBank/DDBJ whole genome shotgun (WGS) entry which is preliminary data.</text>
</comment>
<reference evidence="3" key="1">
    <citation type="journal article" date="2019" name="Int. J. Syst. Evol. Microbiol.">
        <title>The Global Catalogue of Microorganisms (GCM) 10K type strain sequencing project: providing services to taxonomists for standard genome sequencing and annotation.</title>
        <authorList>
            <consortium name="The Broad Institute Genomics Platform"/>
            <consortium name="The Broad Institute Genome Sequencing Center for Infectious Disease"/>
            <person name="Wu L."/>
            <person name="Ma J."/>
        </authorList>
    </citation>
    <scope>NUCLEOTIDE SEQUENCE [LARGE SCALE GENOMIC DNA]</scope>
    <source>
        <strain evidence="3">NBRC 111756</strain>
    </source>
</reference>